<keyword evidence="3" id="KW-0862">Zinc</keyword>
<evidence type="ECO:0000256" key="2">
    <source>
        <dbReference type="ARBA" id="ARBA00022771"/>
    </source>
</evidence>
<feature type="domain" description="FLYWCH-type" evidence="4">
    <location>
        <begin position="21"/>
        <end position="78"/>
    </location>
</feature>
<dbReference type="InterPro" id="IPR007588">
    <property type="entry name" value="Znf_FLYWCH"/>
</dbReference>
<evidence type="ECO:0000256" key="3">
    <source>
        <dbReference type="ARBA" id="ARBA00022833"/>
    </source>
</evidence>
<protein>
    <recommendedName>
        <fullName evidence="4">FLYWCH-type domain-containing protein</fullName>
    </recommendedName>
</protein>
<dbReference type="AlphaFoldDB" id="A0A819VYA1"/>
<proteinExistence type="predicted"/>
<dbReference type="EMBL" id="CAJOBB010005108">
    <property type="protein sequence ID" value="CAF4115906.1"/>
    <property type="molecule type" value="Genomic_DNA"/>
</dbReference>
<evidence type="ECO:0000256" key="1">
    <source>
        <dbReference type="ARBA" id="ARBA00022723"/>
    </source>
</evidence>
<keyword evidence="1" id="KW-0479">Metal-binding</keyword>
<evidence type="ECO:0000259" key="4">
    <source>
        <dbReference type="Pfam" id="PF04500"/>
    </source>
</evidence>
<dbReference type="Pfam" id="PF04500">
    <property type="entry name" value="FLYWCH"/>
    <property type="match status" value="1"/>
</dbReference>
<organism evidence="6 7">
    <name type="scientific">Adineta steineri</name>
    <dbReference type="NCBI Taxonomy" id="433720"/>
    <lineage>
        <taxon>Eukaryota</taxon>
        <taxon>Metazoa</taxon>
        <taxon>Spiralia</taxon>
        <taxon>Gnathifera</taxon>
        <taxon>Rotifera</taxon>
        <taxon>Eurotatoria</taxon>
        <taxon>Bdelloidea</taxon>
        <taxon>Adinetida</taxon>
        <taxon>Adinetidae</taxon>
        <taxon>Adineta</taxon>
    </lineage>
</organism>
<comment type="caution">
    <text evidence="6">The sequence shown here is derived from an EMBL/GenBank/DDBJ whole genome shotgun (WGS) entry which is preliminary data.</text>
</comment>
<keyword evidence="2" id="KW-0863">Zinc-finger</keyword>
<dbReference type="GO" id="GO:0008270">
    <property type="term" value="F:zinc ion binding"/>
    <property type="evidence" value="ECO:0007669"/>
    <property type="project" value="UniProtKB-KW"/>
</dbReference>
<dbReference type="EMBL" id="CAJNOE010000089">
    <property type="protein sequence ID" value="CAF0891709.1"/>
    <property type="molecule type" value="Genomic_DNA"/>
</dbReference>
<evidence type="ECO:0000313" key="7">
    <source>
        <dbReference type="Proteomes" id="UP000663868"/>
    </source>
</evidence>
<dbReference type="PANTHER" id="PTHR47160:SF10">
    <property type="entry name" value="MULE TRANSPOSASE DOMAIN-CONTAINING PROTEIN"/>
    <property type="match status" value="1"/>
</dbReference>
<sequence>MAETLKSEPDTIQLIPPVISFIISQKKKPMLIMDDYLFKSNKGTTSTKYWICTFSGCPAKIHTTLNDVVEEIVNEHNHPPEKEKIEVRKFRAKVKERAMKETTPIPQIYEEECARMMLSFAAIAILLSEREMSSSVNKARRLITPQIPTTQLFDIPEPFNKTLRNSEFVIVDKMIARRQRILLFASKEQLKMLFNANTILMDGTFSSCPTMFDQVYTIHSIKFDQCEYLASMLIISIHSSIFFIAFPCVFASYSSCYFHLTQAIYRAIQRFGLSTHYNNDDDVKHVCRQLMAMALLPATIIENTYNQLLVTMTTHIKNTLKDLLKYFEEQWFEKVPIQQWCVYGLSIRANNNAETFYSRFNQRVQVHHPNIWSFIKVLQGEENRFEHMRIQFYAGLGPRAKQSKTIAIQRRINNLNMRYDDGLITPNGIFRWIIICCC</sequence>
<evidence type="ECO:0000313" key="5">
    <source>
        <dbReference type="EMBL" id="CAF0891709.1"/>
    </source>
</evidence>
<reference evidence="6" key="1">
    <citation type="submission" date="2021-02" db="EMBL/GenBank/DDBJ databases">
        <authorList>
            <person name="Nowell W R."/>
        </authorList>
    </citation>
    <scope>NUCLEOTIDE SEQUENCE</scope>
</reference>
<dbReference type="PANTHER" id="PTHR47160">
    <property type="entry name" value="PUTATIVE-RELATED"/>
    <property type="match status" value="1"/>
</dbReference>
<dbReference type="Gene3D" id="2.20.25.240">
    <property type="match status" value="1"/>
</dbReference>
<dbReference type="Proteomes" id="UP000663868">
    <property type="component" value="Unassembled WGS sequence"/>
</dbReference>
<gene>
    <name evidence="5" type="ORF">IZO911_LOCUS11757</name>
    <name evidence="6" type="ORF">KXQ929_LOCUS35351</name>
</gene>
<name>A0A819VYA1_9BILA</name>
<dbReference type="Proteomes" id="UP000663860">
    <property type="component" value="Unassembled WGS sequence"/>
</dbReference>
<accession>A0A819VYA1</accession>
<evidence type="ECO:0000313" key="6">
    <source>
        <dbReference type="EMBL" id="CAF4115906.1"/>
    </source>
</evidence>